<comment type="caution">
    <text evidence="3">The sequence shown here is derived from an EMBL/GenBank/DDBJ whole genome shotgun (WGS) entry which is preliminary data.</text>
</comment>
<protein>
    <recommendedName>
        <fullName evidence="2">YCII-related domain-containing protein</fullName>
    </recommendedName>
</protein>
<dbReference type="Proteomes" id="UP000654345">
    <property type="component" value="Unassembled WGS sequence"/>
</dbReference>
<dbReference type="SUPFAM" id="SSF54909">
    <property type="entry name" value="Dimeric alpha+beta barrel"/>
    <property type="match status" value="1"/>
</dbReference>
<name>A0ABQ3UVS2_9CHLR</name>
<sequence>MNNTFVLLWMPGSAWMKGKTVREQSYWAQHADFMDQLFESGMVVLGGPFADATGSLVVVEAESKQAVVDLFARDPFVVHDIFALSLLKQWQLFLDARSTA</sequence>
<dbReference type="Pfam" id="PF03795">
    <property type="entry name" value="YCII"/>
    <property type="match status" value="1"/>
</dbReference>
<evidence type="ECO:0000256" key="1">
    <source>
        <dbReference type="ARBA" id="ARBA00007689"/>
    </source>
</evidence>
<keyword evidence="4" id="KW-1185">Reference proteome</keyword>
<dbReference type="EMBL" id="BNJG01000002">
    <property type="protein sequence ID" value="GHO56863.1"/>
    <property type="molecule type" value="Genomic_DNA"/>
</dbReference>
<dbReference type="RefSeq" id="WP_201373316.1">
    <property type="nucleotide sequence ID" value="NZ_BNJG01000002.1"/>
</dbReference>
<dbReference type="InterPro" id="IPR005545">
    <property type="entry name" value="YCII"/>
</dbReference>
<accession>A0ABQ3UVS2</accession>
<evidence type="ECO:0000259" key="2">
    <source>
        <dbReference type="Pfam" id="PF03795"/>
    </source>
</evidence>
<feature type="domain" description="YCII-related" evidence="2">
    <location>
        <begin position="22"/>
        <end position="90"/>
    </location>
</feature>
<dbReference type="InterPro" id="IPR011008">
    <property type="entry name" value="Dimeric_a/b-barrel"/>
</dbReference>
<gene>
    <name evidence="3" type="ORF">KSB_53380</name>
</gene>
<evidence type="ECO:0000313" key="3">
    <source>
        <dbReference type="EMBL" id="GHO56863.1"/>
    </source>
</evidence>
<evidence type="ECO:0000313" key="4">
    <source>
        <dbReference type="Proteomes" id="UP000654345"/>
    </source>
</evidence>
<proteinExistence type="inferred from homology"/>
<dbReference type="PANTHER" id="PTHR37828">
    <property type="entry name" value="GSR2449 PROTEIN"/>
    <property type="match status" value="1"/>
</dbReference>
<dbReference type="Gene3D" id="3.30.70.1060">
    <property type="entry name" value="Dimeric alpha+beta barrel"/>
    <property type="match status" value="1"/>
</dbReference>
<dbReference type="PANTHER" id="PTHR37828:SF1">
    <property type="entry name" value="YCII-RELATED DOMAIN-CONTAINING PROTEIN"/>
    <property type="match status" value="1"/>
</dbReference>
<comment type="similarity">
    <text evidence="1">Belongs to the YciI family.</text>
</comment>
<organism evidence="3 4">
    <name type="scientific">Ktedonobacter robiniae</name>
    <dbReference type="NCBI Taxonomy" id="2778365"/>
    <lineage>
        <taxon>Bacteria</taxon>
        <taxon>Bacillati</taxon>
        <taxon>Chloroflexota</taxon>
        <taxon>Ktedonobacteria</taxon>
        <taxon>Ktedonobacterales</taxon>
        <taxon>Ktedonobacteraceae</taxon>
        <taxon>Ktedonobacter</taxon>
    </lineage>
</organism>
<reference evidence="3 4" key="1">
    <citation type="journal article" date="2021" name="Int. J. Syst. Evol. Microbiol.">
        <title>Reticulibacter mediterranei gen. nov., sp. nov., within the new family Reticulibacteraceae fam. nov., and Ktedonospora formicarum gen. nov., sp. nov., Ktedonobacter robiniae sp. nov., Dictyobacter formicarum sp. nov. and Dictyobacter arantiisoli sp. nov., belonging to the class Ktedonobacteria.</title>
        <authorList>
            <person name="Yabe S."/>
            <person name="Zheng Y."/>
            <person name="Wang C.M."/>
            <person name="Sakai Y."/>
            <person name="Abe K."/>
            <person name="Yokota A."/>
            <person name="Donadio S."/>
            <person name="Cavaletti L."/>
            <person name="Monciardini P."/>
        </authorList>
    </citation>
    <scope>NUCLEOTIDE SEQUENCE [LARGE SCALE GENOMIC DNA]</scope>
    <source>
        <strain evidence="3 4">SOSP1-30</strain>
    </source>
</reference>